<reference evidence="2 3" key="1">
    <citation type="submission" date="2024-09" db="EMBL/GenBank/DDBJ databases">
        <authorList>
            <person name="Sun Q."/>
            <person name="Mori K."/>
        </authorList>
    </citation>
    <scope>NUCLEOTIDE SEQUENCE [LARGE SCALE GENOMIC DNA]</scope>
    <source>
        <strain evidence="2 3">JCM 3028</strain>
    </source>
</reference>
<gene>
    <name evidence="2" type="ORF">ACFFRH_30420</name>
</gene>
<feature type="region of interest" description="Disordered" evidence="1">
    <location>
        <begin position="1"/>
        <end position="73"/>
    </location>
</feature>
<organism evidence="2 3">
    <name type="scientific">Streptosporangium vulgare</name>
    <dbReference type="NCBI Taxonomy" id="46190"/>
    <lineage>
        <taxon>Bacteria</taxon>
        <taxon>Bacillati</taxon>
        <taxon>Actinomycetota</taxon>
        <taxon>Actinomycetes</taxon>
        <taxon>Streptosporangiales</taxon>
        <taxon>Streptosporangiaceae</taxon>
        <taxon>Streptosporangium</taxon>
    </lineage>
</organism>
<name>A0ABV5TL28_9ACTN</name>
<proteinExistence type="predicted"/>
<dbReference type="EMBL" id="JBHMBS010000018">
    <property type="protein sequence ID" value="MFB9679822.1"/>
    <property type="molecule type" value="Genomic_DNA"/>
</dbReference>
<protein>
    <submittedName>
        <fullName evidence="2">Uncharacterized protein</fullName>
    </submittedName>
</protein>
<evidence type="ECO:0000313" key="2">
    <source>
        <dbReference type="EMBL" id="MFB9679822.1"/>
    </source>
</evidence>
<evidence type="ECO:0000256" key="1">
    <source>
        <dbReference type="SAM" id="MobiDB-lite"/>
    </source>
</evidence>
<dbReference type="Proteomes" id="UP001589610">
    <property type="component" value="Unassembled WGS sequence"/>
</dbReference>
<keyword evidence="3" id="KW-1185">Reference proteome</keyword>
<comment type="caution">
    <text evidence="2">The sequence shown here is derived from an EMBL/GenBank/DDBJ whole genome shotgun (WGS) entry which is preliminary data.</text>
</comment>
<accession>A0ABV5TL28</accession>
<dbReference type="RefSeq" id="WP_344746377.1">
    <property type="nucleotide sequence ID" value="NZ_BAAAWW010000092.1"/>
</dbReference>
<sequence>MRRRWSGSGEASGYDTEHPGLARAPTRRVPGRPRSAAVSTEPGPDPGLATYPEPEPGPEPGLATDLDPVLGLA</sequence>
<evidence type="ECO:0000313" key="3">
    <source>
        <dbReference type="Proteomes" id="UP001589610"/>
    </source>
</evidence>